<dbReference type="AlphaFoldDB" id="A0A8H6HIE8"/>
<dbReference type="EMBL" id="JACGCI010000079">
    <property type="protein sequence ID" value="KAF6747615.1"/>
    <property type="molecule type" value="Genomic_DNA"/>
</dbReference>
<name>A0A8H6HIE8_9AGAR</name>
<accession>A0A8H6HIE8</accession>
<feature type="compositionally biased region" description="Basic and acidic residues" evidence="1">
    <location>
        <begin position="22"/>
        <end position="39"/>
    </location>
</feature>
<proteinExistence type="predicted"/>
<feature type="region of interest" description="Disordered" evidence="1">
    <location>
        <begin position="542"/>
        <end position="574"/>
    </location>
</feature>
<dbReference type="Proteomes" id="UP000521943">
    <property type="component" value="Unassembled WGS sequence"/>
</dbReference>
<organism evidence="2 3">
    <name type="scientific">Ephemerocybe angulata</name>
    <dbReference type="NCBI Taxonomy" id="980116"/>
    <lineage>
        <taxon>Eukaryota</taxon>
        <taxon>Fungi</taxon>
        <taxon>Dikarya</taxon>
        <taxon>Basidiomycota</taxon>
        <taxon>Agaricomycotina</taxon>
        <taxon>Agaricomycetes</taxon>
        <taxon>Agaricomycetidae</taxon>
        <taxon>Agaricales</taxon>
        <taxon>Agaricineae</taxon>
        <taxon>Psathyrellaceae</taxon>
        <taxon>Ephemerocybe</taxon>
    </lineage>
</organism>
<comment type="caution">
    <text evidence="2">The sequence shown here is derived from an EMBL/GenBank/DDBJ whole genome shotgun (WGS) entry which is preliminary data.</text>
</comment>
<protein>
    <submittedName>
        <fullName evidence="2">Uncharacterized protein</fullName>
    </submittedName>
</protein>
<feature type="region of interest" description="Disordered" evidence="1">
    <location>
        <begin position="1"/>
        <end position="42"/>
    </location>
</feature>
<evidence type="ECO:0000313" key="3">
    <source>
        <dbReference type="Proteomes" id="UP000521943"/>
    </source>
</evidence>
<sequence>MSSTPSKNPTPPEWEPDALPCRSDKDSENAGHLNVHRDQQMMASSLATPFKVPVPRTSPSVPPIPRSEYGLFGIGKKEGLEEEGMTERGHWLGKAVVDVVGGVGRLRDAEPREIVNAAMNEMPPTWASGWHAAAQRANPSVQNDRELIVIGDSSMLDAGEEGWLCALEAGKKLSILSRELPLLLLEEQVELKNKSNRRAGQGQGQLWGVQLLQVWEVQLLQLWELWAEAGKGGSGGGMRGSGRGGVRWMKMPTWSWLQIPMTQQRRKQQRDERKWKRRECGCSPALDAGDVKHVPALETDDAAREHRAAREVLQAASTSKDGPELSVVVDDGALVKLPVVAVVGGVVVWWGGGGRCGGEEEDVGWEDVDAGRERQSPSSMWLVQDDREVEFAVFPPVPPSSFGCRLIVIVAASEYGVVVKVEVHVSYGPSEGDLTDTGIVQQEEHPFCSIALLLDEGCINGRRRNHGGGGQEGFGKVAVDGRGCGGKAIAVNREVAPWLSNFGTRRYTMMTSRPIVQYKTRGLGAFGFALGKDTENAGLGLRGASHPTLRSTGDNRATPLTSGAGSSEMSPSHHGVVRNVGELEREFREPVKGVKGVGVHILATYWLQTLDNRSD</sequence>
<reference evidence="2 3" key="1">
    <citation type="submission" date="2020-07" db="EMBL/GenBank/DDBJ databases">
        <title>Comparative genomics of pyrophilous fungi reveals a link between fire events and developmental genes.</title>
        <authorList>
            <consortium name="DOE Joint Genome Institute"/>
            <person name="Steindorff A.S."/>
            <person name="Carver A."/>
            <person name="Calhoun S."/>
            <person name="Stillman K."/>
            <person name="Liu H."/>
            <person name="Lipzen A."/>
            <person name="Pangilinan J."/>
            <person name="Labutti K."/>
            <person name="Bruns T.D."/>
            <person name="Grigoriev I.V."/>
        </authorList>
    </citation>
    <scope>NUCLEOTIDE SEQUENCE [LARGE SCALE GENOMIC DNA]</scope>
    <source>
        <strain evidence="2 3">CBS 144469</strain>
    </source>
</reference>
<feature type="compositionally biased region" description="Polar residues" evidence="1">
    <location>
        <begin position="548"/>
        <end position="570"/>
    </location>
</feature>
<evidence type="ECO:0000256" key="1">
    <source>
        <dbReference type="SAM" id="MobiDB-lite"/>
    </source>
</evidence>
<evidence type="ECO:0000313" key="2">
    <source>
        <dbReference type="EMBL" id="KAF6747615.1"/>
    </source>
</evidence>
<keyword evidence="3" id="KW-1185">Reference proteome</keyword>
<gene>
    <name evidence="2" type="ORF">DFP72DRAFT_854190</name>
</gene>